<evidence type="ECO:0000259" key="2">
    <source>
        <dbReference type="Pfam" id="PF04542"/>
    </source>
</evidence>
<dbReference type="Gene3D" id="1.10.10.10">
    <property type="entry name" value="Winged helix-like DNA-binding domain superfamily/Winged helix DNA-binding domain"/>
    <property type="match status" value="1"/>
</dbReference>
<dbReference type="CDD" id="cd06171">
    <property type="entry name" value="Sigma70_r4"/>
    <property type="match status" value="1"/>
</dbReference>
<comment type="subunit">
    <text evidence="1">Interacts transiently with the RNA polymerase catalytic core formed by RpoA, RpoB, RpoC and RpoZ (2 alpha, 1 beta, 1 beta' and 1 omega subunit) to form the RNA polymerase holoenzyme that can initiate transcription.</text>
</comment>
<dbReference type="InterPro" id="IPR013324">
    <property type="entry name" value="RNA_pol_sigma_r3/r4-like"/>
</dbReference>
<dbReference type="PANTHER" id="PTHR30173">
    <property type="entry name" value="SIGMA 19 FACTOR"/>
    <property type="match status" value="1"/>
</dbReference>
<feature type="domain" description="RNA polymerase sigma factor 70 region 4 type 2" evidence="3">
    <location>
        <begin position="96"/>
        <end position="144"/>
    </location>
</feature>
<dbReference type="SUPFAM" id="SSF88659">
    <property type="entry name" value="Sigma3 and sigma4 domains of RNA polymerase sigma factors"/>
    <property type="match status" value="1"/>
</dbReference>
<dbReference type="OrthoDB" id="3211555at2"/>
<dbReference type="InterPro" id="IPR014284">
    <property type="entry name" value="RNA_pol_sigma-70_dom"/>
</dbReference>
<proteinExistence type="predicted"/>
<dbReference type="RefSeq" id="WP_136900655.1">
    <property type="nucleotide sequence ID" value="NZ_SUME01000002.1"/>
</dbReference>
<sequence>MDETYRKLITYAYNIVGSYEDAEDLVQDTLEKYIAVDKSKIENERNYLIRTVINLSINFKKRNKRTAQYGVWLPEPVATDNPASKLLKEHTANYTLLVLMEKLNARERAVFILKEGFDYTHEEISNLLEISIANSRQLLTRAKKGMGRAPFKIRQQPDELLSRYINAIVHADIRSLEELLVDDIRIMADGGQKVNVVKDIEVGREATAKLLQYVYRMFLEAKDYTFAIVNHQPAVCFYKNNKLYNCQIFSVSPSGHIDNIYSIVDPDKLSHFQNNLE</sequence>
<dbReference type="PANTHER" id="PTHR30173:SF36">
    <property type="entry name" value="ECF RNA POLYMERASE SIGMA FACTOR SIGJ"/>
    <property type="match status" value="1"/>
</dbReference>
<dbReference type="InterPro" id="IPR032710">
    <property type="entry name" value="NTF2-like_dom_sf"/>
</dbReference>
<dbReference type="SUPFAM" id="SSF88946">
    <property type="entry name" value="Sigma2 domain of RNA polymerase sigma factors"/>
    <property type="match status" value="1"/>
</dbReference>
<reference evidence="4 5" key="1">
    <citation type="submission" date="2019-04" db="EMBL/GenBank/DDBJ databases">
        <title>Sphingobacterium olei sp. nov., isolated from oil-contaminated soil.</title>
        <authorList>
            <person name="Liu B."/>
        </authorList>
    </citation>
    <scope>NUCLEOTIDE SEQUENCE [LARGE SCALE GENOMIC DNA]</scope>
    <source>
        <strain evidence="4 5">HAL-9</strain>
    </source>
</reference>
<dbReference type="Gene3D" id="1.10.1740.10">
    <property type="match status" value="1"/>
</dbReference>
<evidence type="ECO:0000313" key="5">
    <source>
        <dbReference type="Proteomes" id="UP000306808"/>
    </source>
</evidence>
<comment type="caution">
    <text evidence="4">The sequence shown here is derived from an EMBL/GenBank/DDBJ whole genome shotgun (WGS) entry which is preliminary data.</text>
</comment>
<dbReference type="InterPro" id="IPR052704">
    <property type="entry name" value="ECF_Sigma-70_Domain"/>
</dbReference>
<dbReference type="InterPro" id="IPR013325">
    <property type="entry name" value="RNA_pol_sigma_r2"/>
</dbReference>
<dbReference type="Pfam" id="PF04542">
    <property type="entry name" value="Sigma70_r2"/>
    <property type="match status" value="1"/>
</dbReference>
<dbReference type="InterPro" id="IPR013249">
    <property type="entry name" value="RNA_pol_sigma70_r4_t2"/>
</dbReference>
<name>A0A4U0P4J1_9SPHI</name>
<accession>A0A4U0P4J1</accession>
<keyword evidence="5" id="KW-1185">Reference proteome</keyword>
<dbReference type="AlphaFoldDB" id="A0A4U0P4J1"/>
<dbReference type="GO" id="GO:0003677">
    <property type="term" value="F:DNA binding"/>
    <property type="evidence" value="ECO:0007669"/>
    <property type="project" value="InterPro"/>
</dbReference>
<gene>
    <name evidence="4" type="ORF">FAZ15_07390</name>
</gene>
<dbReference type="EMBL" id="SUME01000002">
    <property type="protein sequence ID" value="TJZ62321.1"/>
    <property type="molecule type" value="Genomic_DNA"/>
</dbReference>
<dbReference type="GO" id="GO:0006352">
    <property type="term" value="P:DNA-templated transcription initiation"/>
    <property type="evidence" value="ECO:0007669"/>
    <property type="project" value="InterPro"/>
</dbReference>
<dbReference type="SUPFAM" id="SSF54427">
    <property type="entry name" value="NTF2-like"/>
    <property type="match status" value="1"/>
</dbReference>
<dbReference type="Proteomes" id="UP000306808">
    <property type="component" value="Unassembled WGS sequence"/>
</dbReference>
<dbReference type="GO" id="GO:0016987">
    <property type="term" value="F:sigma factor activity"/>
    <property type="evidence" value="ECO:0007669"/>
    <property type="project" value="InterPro"/>
</dbReference>
<evidence type="ECO:0000313" key="4">
    <source>
        <dbReference type="EMBL" id="TJZ62321.1"/>
    </source>
</evidence>
<dbReference type="NCBIfam" id="TIGR02937">
    <property type="entry name" value="sigma70-ECF"/>
    <property type="match status" value="1"/>
</dbReference>
<organism evidence="4 5">
    <name type="scientific">Sphingobacterium olei</name>
    <dbReference type="NCBI Taxonomy" id="2571155"/>
    <lineage>
        <taxon>Bacteria</taxon>
        <taxon>Pseudomonadati</taxon>
        <taxon>Bacteroidota</taxon>
        <taxon>Sphingobacteriia</taxon>
        <taxon>Sphingobacteriales</taxon>
        <taxon>Sphingobacteriaceae</taxon>
        <taxon>Sphingobacterium</taxon>
    </lineage>
</organism>
<protein>
    <submittedName>
        <fullName evidence="4">Sigma-70 family RNA polymerase sigma factor</fullName>
    </submittedName>
</protein>
<evidence type="ECO:0000256" key="1">
    <source>
        <dbReference type="ARBA" id="ARBA00011344"/>
    </source>
</evidence>
<dbReference type="InterPro" id="IPR007627">
    <property type="entry name" value="RNA_pol_sigma70_r2"/>
</dbReference>
<feature type="domain" description="RNA polymerase sigma-70 region 2" evidence="2">
    <location>
        <begin position="4"/>
        <end position="66"/>
    </location>
</feature>
<evidence type="ECO:0000259" key="3">
    <source>
        <dbReference type="Pfam" id="PF08281"/>
    </source>
</evidence>
<dbReference type="InterPro" id="IPR036388">
    <property type="entry name" value="WH-like_DNA-bd_sf"/>
</dbReference>
<dbReference type="Pfam" id="PF08281">
    <property type="entry name" value="Sigma70_r4_2"/>
    <property type="match status" value="1"/>
</dbReference>